<proteinExistence type="predicted"/>
<feature type="domain" description="Cyclic nucleotide-binding" evidence="9">
    <location>
        <begin position="8"/>
        <end position="119"/>
    </location>
</feature>
<dbReference type="InterPro" id="IPR005467">
    <property type="entry name" value="His_kinase_dom"/>
</dbReference>
<dbReference type="InterPro" id="IPR000595">
    <property type="entry name" value="cNMP-bd_dom"/>
</dbReference>
<evidence type="ECO:0000256" key="6">
    <source>
        <dbReference type="ARBA" id="ARBA00022777"/>
    </source>
</evidence>
<evidence type="ECO:0000313" key="12">
    <source>
        <dbReference type="Proteomes" id="UP001324993"/>
    </source>
</evidence>
<evidence type="ECO:0000256" key="1">
    <source>
        <dbReference type="ARBA" id="ARBA00000085"/>
    </source>
</evidence>
<reference evidence="11 12" key="1">
    <citation type="submission" date="2023-11" db="EMBL/GenBank/DDBJ databases">
        <title>Coraliomargarita sp. nov., isolated from marine algae.</title>
        <authorList>
            <person name="Lee J.K."/>
            <person name="Baek J.H."/>
            <person name="Kim J.M."/>
            <person name="Choi D.G."/>
            <person name="Jeon C.O."/>
        </authorList>
    </citation>
    <scope>NUCLEOTIDE SEQUENCE [LARGE SCALE GENOMIC DNA]</scope>
    <source>
        <strain evidence="11 12">J2-16</strain>
    </source>
</reference>
<dbReference type="Gene3D" id="2.60.120.10">
    <property type="entry name" value="Jelly Rolls"/>
    <property type="match status" value="1"/>
</dbReference>
<dbReference type="PRINTS" id="PR00344">
    <property type="entry name" value="BCTRLSENSOR"/>
</dbReference>
<dbReference type="Gene3D" id="3.30.565.10">
    <property type="entry name" value="Histidine kinase-like ATPase, C-terminal domain"/>
    <property type="match status" value="1"/>
</dbReference>
<dbReference type="EMBL" id="CP138858">
    <property type="protein sequence ID" value="WPJ94759.1"/>
    <property type="molecule type" value="Genomic_DNA"/>
</dbReference>
<comment type="catalytic activity">
    <reaction evidence="1">
        <text>ATP + protein L-histidine = ADP + protein N-phospho-L-histidine.</text>
        <dbReference type="EC" id="2.7.13.3"/>
    </reaction>
</comment>
<feature type="domain" description="Histidine kinase" evidence="10">
    <location>
        <begin position="154"/>
        <end position="363"/>
    </location>
</feature>
<dbReference type="Pfam" id="PF00512">
    <property type="entry name" value="HisKA"/>
    <property type="match status" value="1"/>
</dbReference>
<dbReference type="SUPFAM" id="SSF55874">
    <property type="entry name" value="ATPase domain of HSP90 chaperone/DNA topoisomerase II/histidine kinase"/>
    <property type="match status" value="1"/>
</dbReference>
<name>A0ABZ0RP86_9BACT</name>
<dbReference type="InterPro" id="IPR018490">
    <property type="entry name" value="cNMP-bd_dom_sf"/>
</dbReference>
<dbReference type="SUPFAM" id="SSF47384">
    <property type="entry name" value="Homodimeric domain of signal transducing histidine kinase"/>
    <property type="match status" value="1"/>
</dbReference>
<protein>
    <recommendedName>
        <fullName evidence="2">histidine kinase</fullName>
        <ecNumber evidence="2">2.7.13.3</ecNumber>
    </recommendedName>
</protein>
<dbReference type="PANTHER" id="PTHR43065:SF10">
    <property type="entry name" value="PEROXIDE STRESS-ACTIVATED HISTIDINE KINASE MAK3"/>
    <property type="match status" value="1"/>
</dbReference>
<dbReference type="Pfam" id="PF00027">
    <property type="entry name" value="cNMP_binding"/>
    <property type="match status" value="1"/>
</dbReference>
<gene>
    <name evidence="11" type="ORF">SH580_15100</name>
</gene>
<keyword evidence="12" id="KW-1185">Reference proteome</keyword>
<evidence type="ECO:0000256" key="2">
    <source>
        <dbReference type="ARBA" id="ARBA00012438"/>
    </source>
</evidence>
<dbReference type="CDD" id="cd00082">
    <property type="entry name" value="HisKA"/>
    <property type="match status" value="1"/>
</dbReference>
<dbReference type="InterPro" id="IPR003594">
    <property type="entry name" value="HATPase_dom"/>
</dbReference>
<dbReference type="PROSITE" id="PS50109">
    <property type="entry name" value="HIS_KIN"/>
    <property type="match status" value="1"/>
</dbReference>
<keyword evidence="4" id="KW-0808">Transferase</keyword>
<dbReference type="RefSeq" id="WP_319831672.1">
    <property type="nucleotide sequence ID" value="NZ_CP138858.1"/>
</dbReference>
<evidence type="ECO:0000259" key="10">
    <source>
        <dbReference type="PROSITE" id="PS50109"/>
    </source>
</evidence>
<sequence length="370" mass="40506">MRLEDHPFICSISEDRRATIADEVEILTLSDGEVIFSENSAPDALFLILGGNVAFTKEKLDGSLQSVSQSGEGSFFGEVGVFTGEHRALGAVALGECIVGRVPEATVKKIIEDAEPVRRILESVIHHLKSTTDHYMDEVMRTEKLTLVGTMVSSLLHDFKNPFAIISLGSTIIEQRYKEDPKVVKICENIESQISRMVNMANDLAAFARGDSQIEIAEVSIDELFHHFRELNTPFFKDQTIELVMEGNGVSLQGDAGKLLRVLQNLISNSIEALHSADIDGKVTVTATQDEQVVRLILTDNGPGIPVDIRDNFFEPFVTQGKSDGTGLGTAIVKSIINAHRGEIEFTTSAEGTTFTILLPKIAKLRPAKK</sequence>
<dbReference type="Pfam" id="PF02518">
    <property type="entry name" value="HATPase_c"/>
    <property type="match status" value="1"/>
</dbReference>
<evidence type="ECO:0000256" key="8">
    <source>
        <dbReference type="ARBA" id="ARBA00023012"/>
    </source>
</evidence>
<dbReference type="InterPro" id="IPR003661">
    <property type="entry name" value="HisK_dim/P_dom"/>
</dbReference>
<evidence type="ECO:0000256" key="7">
    <source>
        <dbReference type="ARBA" id="ARBA00022840"/>
    </source>
</evidence>
<dbReference type="InterPro" id="IPR036097">
    <property type="entry name" value="HisK_dim/P_sf"/>
</dbReference>
<dbReference type="Gene3D" id="1.10.287.130">
    <property type="match status" value="1"/>
</dbReference>
<dbReference type="PANTHER" id="PTHR43065">
    <property type="entry name" value="SENSOR HISTIDINE KINASE"/>
    <property type="match status" value="1"/>
</dbReference>
<dbReference type="SUPFAM" id="SSF51206">
    <property type="entry name" value="cAMP-binding domain-like"/>
    <property type="match status" value="1"/>
</dbReference>
<dbReference type="SMART" id="SM00100">
    <property type="entry name" value="cNMP"/>
    <property type="match status" value="1"/>
</dbReference>
<dbReference type="SMART" id="SM00387">
    <property type="entry name" value="HATPase_c"/>
    <property type="match status" value="1"/>
</dbReference>
<keyword evidence="7 11" id="KW-0067">ATP-binding</keyword>
<evidence type="ECO:0000256" key="4">
    <source>
        <dbReference type="ARBA" id="ARBA00022679"/>
    </source>
</evidence>
<organism evidence="11 12">
    <name type="scientific">Coraliomargarita algicola</name>
    <dbReference type="NCBI Taxonomy" id="3092156"/>
    <lineage>
        <taxon>Bacteria</taxon>
        <taxon>Pseudomonadati</taxon>
        <taxon>Verrucomicrobiota</taxon>
        <taxon>Opitutia</taxon>
        <taxon>Puniceicoccales</taxon>
        <taxon>Coraliomargaritaceae</taxon>
        <taxon>Coraliomargarita</taxon>
    </lineage>
</organism>
<dbReference type="InterPro" id="IPR004358">
    <property type="entry name" value="Sig_transdc_His_kin-like_C"/>
</dbReference>
<evidence type="ECO:0000256" key="5">
    <source>
        <dbReference type="ARBA" id="ARBA00022741"/>
    </source>
</evidence>
<dbReference type="EC" id="2.7.13.3" evidence="2"/>
<keyword evidence="6" id="KW-0418">Kinase</keyword>
<dbReference type="SMART" id="SM00388">
    <property type="entry name" value="HisKA"/>
    <property type="match status" value="1"/>
</dbReference>
<accession>A0ABZ0RP86</accession>
<keyword evidence="5" id="KW-0547">Nucleotide-binding</keyword>
<evidence type="ECO:0000256" key="3">
    <source>
        <dbReference type="ARBA" id="ARBA00022553"/>
    </source>
</evidence>
<dbReference type="PROSITE" id="PS50042">
    <property type="entry name" value="CNMP_BINDING_3"/>
    <property type="match status" value="1"/>
</dbReference>
<dbReference type="GO" id="GO:0005524">
    <property type="term" value="F:ATP binding"/>
    <property type="evidence" value="ECO:0007669"/>
    <property type="project" value="UniProtKB-KW"/>
</dbReference>
<dbReference type="CDD" id="cd00075">
    <property type="entry name" value="HATPase"/>
    <property type="match status" value="1"/>
</dbReference>
<keyword evidence="3" id="KW-0597">Phosphoprotein</keyword>
<dbReference type="Proteomes" id="UP001324993">
    <property type="component" value="Chromosome"/>
</dbReference>
<dbReference type="InterPro" id="IPR036890">
    <property type="entry name" value="HATPase_C_sf"/>
</dbReference>
<keyword evidence="8" id="KW-0902">Two-component regulatory system</keyword>
<dbReference type="CDD" id="cd00038">
    <property type="entry name" value="CAP_ED"/>
    <property type="match status" value="1"/>
</dbReference>
<dbReference type="InterPro" id="IPR014710">
    <property type="entry name" value="RmlC-like_jellyroll"/>
</dbReference>
<evidence type="ECO:0000313" key="11">
    <source>
        <dbReference type="EMBL" id="WPJ94759.1"/>
    </source>
</evidence>
<evidence type="ECO:0000259" key="9">
    <source>
        <dbReference type="PROSITE" id="PS50042"/>
    </source>
</evidence>